<dbReference type="SUPFAM" id="SSF52172">
    <property type="entry name" value="CheY-like"/>
    <property type="match status" value="1"/>
</dbReference>
<dbReference type="PANTHER" id="PTHR43214">
    <property type="entry name" value="TWO-COMPONENT RESPONSE REGULATOR"/>
    <property type="match status" value="1"/>
</dbReference>
<name>A0AAT9FIV0_9BACT</name>
<dbReference type="CDD" id="cd17535">
    <property type="entry name" value="REC_NarL-like"/>
    <property type="match status" value="1"/>
</dbReference>
<dbReference type="InterPro" id="IPR001789">
    <property type="entry name" value="Sig_transdc_resp-reg_receiver"/>
</dbReference>
<evidence type="ECO:0000259" key="4">
    <source>
        <dbReference type="PROSITE" id="PS50043"/>
    </source>
</evidence>
<reference evidence="6" key="1">
    <citation type="submission" date="2024-07" db="EMBL/GenBank/DDBJ databases">
        <title>Complete genome sequence of Verrucomicrobiaceae bacterium NT6N.</title>
        <authorList>
            <person name="Huang C."/>
            <person name="Takami H."/>
            <person name="Hamasaki K."/>
        </authorList>
    </citation>
    <scope>NUCLEOTIDE SEQUENCE</scope>
    <source>
        <strain evidence="6">NT6N</strain>
    </source>
</reference>
<accession>A0AAT9FIV0</accession>
<dbReference type="PROSITE" id="PS50043">
    <property type="entry name" value="HTH_LUXR_2"/>
    <property type="match status" value="1"/>
</dbReference>
<dbReference type="SMART" id="SM00448">
    <property type="entry name" value="REC"/>
    <property type="match status" value="1"/>
</dbReference>
<dbReference type="Pfam" id="PF00072">
    <property type="entry name" value="Response_reg"/>
    <property type="match status" value="1"/>
</dbReference>
<dbReference type="Pfam" id="PF00196">
    <property type="entry name" value="GerE"/>
    <property type="match status" value="1"/>
</dbReference>
<dbReference type="InterPro" id="IPR039420">
    <property type="entry name" value="WalR-like"/>
</dbReference>
<dbReference type="AlphaFoldDB" id="A0AAT9FIV0"/>
<dbReference type="Gene3D" id="1.10.10.10">
    <property type="entry name" value="Winged helix-like DNA-binding domain superfamily/Winged helix DNA-binding domain"/>
    <property type="match status" value="1"/>
</dbReference>
<dbReference type="PRINTS" id="PR00038">
    <property type="entry name" value="HTHLUXR"/>
</dbReference>
<dbReference type="InterPro" id="IPR011006">
    <property type="entry name" value="CheY-like_superfamily"/>
</dbReference>
<feature type="modified residue" description="4-aspartylphosphate" evidence="3">
    <location>
        <position position="61"/>
    </location>
</feature>
<evidence type="ECO:0000313" key="6">
    <source>
        <dbReference type="EMBL" id="BDS05857.1"/>
    </source>
</evidence>
<dbReference type="KEGG" id="osu:NT6N_08970"/>
<dbReference type="CDD" id="cd06170">
    <property type="entry name" value="LuxR_C_like"/>
    <property type="match status" value="1"/>
</dbReference>
<dbReference type="SMART" id="SM00421">
    <property type="entry name" value="HTH_LUXR"/>
    <property type="match status" value="1"/>
</dbReference>
<keyword evidence="1 3" id="KW-0597">Phosphoprotein</keyword>
<evidence type="ECO:0000256" key="3">
    <source>
        <dbReference type="PROSITE-ProRule" id="PRU00169"/>
    </source>
</evidence>
<organism evidence="6">
    <name type="scientific">Oceaniferula spumae</name>
    <dbReference type="NCBI Taxonomy" id="2979115"/>
    <lineage>
        <taxon>Bacteria</taxon>
        <taxon>Pseudomonadati</taxon>
        <taxon>Verrucomicrobiota</taxon>
        <taxon>Verrucomicrobiia</taxon>
        <taxon>Verrucomicrobiales</taxon>
        <taxon>Verrucomicrobiaceae</taxon>
        <taxon>Oceaniferula</taxon>
    </lineage>
</organism>
<feature type="domain" description="HTH luxR-type" evidence="4">
    <location>
        <begin position="150"/>
        <end position="215"/>
    </location>
</feature>
<dbReference type="GO" id="GO:0003677">
    <property type="term" value="F:DNA binding"/>
    <property type="evidence" value="ECO:0007669"/>
    <property type="project" value="UniProtKB-KW"/>
</dbReference>
<evidence type="ECO:0000259" key="5">
    <source>
        <dbReference type="PROSITE" id="PS50110"/>
    </source>
</evidence>
<keyword evidence="2 6" id="KW-0238">DNA-binding</keyword>
<dbReference type="Gene3D" id="3.40.50.2300">
    <property type="match status" value="1"/>
</dbReference>
<dbReference type="InterPro" id="IPR058245">
    <property type="entry name" value="NreC/VraR/RcsB-like_REC"/>
</dbReference>
<feature type="domain" description="Response regulatory" evidence="5">
    <location>
        <begin position="6"/>
        <end position="126"/>
    </location>
</feature>
<dbReference type="InterPro" id="IPR016032">
    <property type="entry name" value="Sig_transdc_resp-reg_C-effctor"/>
</dbReference>
<evidence type="ECO:0000256" key="1">
    <source>
        <dbReference type="ARBA" id="ARBA00022553"/>
    </source>
</evidence>
<dbReference type="PANTHER" id="PTHR43214:SF43">
    <property type="entry name" value="TWO-COMPONENT RESPONSE REGULATOR"/>
    <property type="match status" value="1"/>
</dbReference>
<dbReference type="GO" id="GO:0006355">
    <property type="term" value="P:regulation of DNA-templated transcription"/>
    <property type="evidence" value="ECO:0007669"/>
    <property type="project" value="InterPro"/>
</dbReference>
<dbReference type="InterPro" id="IPR000792">
    <property type="entry name" value="Tscrpt_reg_LuxR_C"/>
</dbReference>
<evidence type="ECO:0000256" key="2">
    <source>
        <dbReference type="ARBA" id="ARBA00023125"/>
    </source>
</evidence>
<sequence>MKNSINIMLIEDSPAFRKVIDRTLGNEPGIKLISQFGTAEIALRSLENASADNTPDLILLDLNLPGMSGLDALPWIHEYAPETKVIILTQSNQEADIVTAISKGASGYMLKSNTLDQLTDGIRNVMNGGASLDPTVAKFIIGKMRKDKPEASDANPLSQREMEVLGLISEGLQKKEVADRLDISPRTVAAHVEKIYEKLNVTNAPSAVHKAHHLGIFPSEGQG</sequence>
<proteinExistence type="predicted"/>
<dbReference type="EMBL" id="AP026866">
    <property type="protein sequence ID" value="BDS05857.1"/>
    <property type="molecule type" value="Genomic_DNA"/>
</dbReference>
<dbReference type="InterPro" id="IPR036388">
    <property type="entry name" value="WH-like_DNA-bd_sf"/>
</dbReference>
<gene>
    <name evidence="6" type="ORF">NT6N_08970</name>
</gene>
<dbReference type="PROSITE" id="PS50110">
    <property type="entry name" value="RESPONSE_REGULATORY"/>
    <property type="match status" value="1"/>
</dbReference>
<dbReference type="SUPFAM" id="SSF46894">
    <property type="entry name" value="C-terminal effector domain of the bipartite response regulators"/>
    <property type="match status" value="1"/>
</dbReference>
<protein>
    <submittedName>
        <fullName evidence="6">DNA-binding response regulator</fullName>
    </submittedName>
</protein>
<dbReference type="GO" id="GO:0000160">
    <property type="term" value="P:phosphorelay signal transduction system"/>
    <property type="evidence" value="ECO:0007669"/>
    <property type="project" value="InterPro"/>
</dbReference>